<keyword evidence="1" id="KW-0677">Repeat</keyword>
<evidence type="ECO:0000256" key="2">
    <source>
        <dbReference type="ARBA" id="ARBA00022884"/>
    </source>
</evidence>
<dbReference type="SUPFAM" id="SSF54928">
    <property type="entry name" value="RNA-binding domain, RBD"/>
    <property type="match status" value="8"/>
</dbReference>
<protein>
    <recommendedName>
        <fullName evidence="5">RRM domain-containing protein</fullName>
    </recommendedName>
</protein>
<gene>
    <name evidence="6" type="ORF">M514_06360</name>
</gene>
<dbReference type="Pfam" id="PF11835">
    <property type="entry name" value="RRM_8"/>
    <property type="match status" value="2"/>
</dbReference>
<evidence type="ECO:0000313" key="6">
    <source>
        <dbReference type="EMBL" id="KFD71493.1"/>
    </source>
</evidence>
<dbReference type="InterPro" id="IPR012677">
    <property type="entry name" value="Nucleotide-bd_a/b_plait_sf"/>
</dbReference>
<feature type="region of interest" description="Disordered" evidence="4">
    <location>
        <begin position="340"/>
        <end position="359"/>
    </location>
</feature>
<dbReference type="GO" id="GO:0003723">
    <property type="term" value="F:RNA binding"/>
    <property type="evidence" value="ECO:0007669"/>
    <property type="project" value="UniProtKB-UniRule"/>
</dbReference>
<dbReference type="Gene3D" id="3.30.70.330">
    <property type="match status" value="11"/>
</dbReference>
<dbReference type="InterPro" id="IPR055204">
    <property type="entry name" value="HNRNPL_RRM"/>
</dbReference>
<feature type="compositionally biased region" description="Polar residues" evidence="4">
    <location>
        <begin position="1414"/>
        <end position="1434"/>
    </location>
</feature>
<feature type="domain" description="RRM" evidence="5">
    <location>
        <begin position="1603"/>
        <end position="1677"/>
    </location>
</feature>
<dbReference type="PANTHER" id="PTHR15592">
    <property type="entry name" value="MATRIN 3/NUCLEAR PROTEIN 220-RELATED"/>
    <property type="match status" value="1"/>
</dbReference>
<keyword evidence="2 3" id="KW-0694">RNA-binding</keyword>
<evidence type="ECO:0000256" key="3">
    <source>
        <dbReference type="PROSITE-ProRule" id="PRU00176"/>
    </source>
</evidence>
<organism evidence="6">
    <name type="scientific">Trichuris suis</name>
    <name type="common">pig whipworm</name>
    <dbReference type="NCBI Taxonomy" id="68888"/>
    <lineage>
        <taxon>Eukaryota</taxon>
        <taxon>Metazoa</taxon>
        <taxon>Ecdysozoa</taxon>
        <taxon>Nematoda</taxon>
        <taxon>Enoplea</taxon>
        <taxon>Dorylaimia</taxon>
        <taxon>Trichinellida</taxon>
        <taxon>Trichuridae</taxon>
        <taxon>Trichuris</taxon>
    </lineage>
</organism>
<dbReference type="InterPro" id="IPR021790">
    <property type="entry name" value="PTBP1-like_RRM2"/>
</dbReference>
<dbReference type="InterPro" id="IPR000504">
    <property type="entry name" value="RRM_dom"/>
</dbReference>
<dbReference type="Proteomes" id="UP000030758">
    <property type="component" value="Unassembled WGS sequence"/>
</dbReference>
<dbReference type="EMBL" id="KL367482">
    <property type="protein sequence ID" value="KFD71493.1"/>
    <property type="molecule type" value="Genomic_DNA"/>
</dbReference>
<dbReference type="Pfam" id="PF22976">
    <property type="entry name" value="RRM_10"/>
    <property type="match status" value="2"/>
</dbReference>
<evidence type="ECO:0000256" key="1">
    <source>
        <dbReference type="ARBA" id="ARBA00022737"/>
    </source>
</evidence>
<feature type="domain" description="RRM" evidence="5">
    <location>
        <begin position="1235"/>
        <end position="1308"/>
    </location>
</feature>
<feature type="region of interest" description="Disordered" evidence="4">
    <location>
        <begin position="1414"/>
        <end position="1460"/>
    </location>
</feature>
<proteinExistence type="predicted"/>
<evidence type="ECO:0000256" key="4">
    <source>
        <dbReference type="SAM" id="MobiDB-lite"/>
    </source>
</evidence>
<feature type="domain" description="RRM" evidence="5">
    <location>
        <begin position="1084"/>
        <end position="1159"/>
    </location>
</feature>
<dbReference type="SMART" id="SM00360">
    <property type="entry name" value="RRM"/>
    <property type="match status" value="11"/>
</dbReference>
<dbReference type="Pfam" id="PF13893">
    <property type="entry name" value="RRM_5"/>
    <property type="match status" value="2"/>
</dbReference>
<dbReference type="CDD" id="cd00590">
    <property type="entry name" value="RRM_SF"/>
    <property type="match status" value="1"/>
</dbReference>
<evidence type="ECO:0000259" key="5">
    <source>
        <dbReference type="PROSITE" id="PS50102"/>
    </source>
</evidence>
<dbReference type="PROSITE" id="PS50102">
    <property type="entry name" value="RRM"/>
    <property type="match status" value="4"/>
</dbReference>
<feature type="domain" description="RRM" evidence="5">
    <location>
        <begin position="42"/>
        <end position="115"/>
    </location>
</feature>
<accession>A0A085NPU7</accession>
<name>A0A085NPU7_9BILA</name>
<feature type="region of interest" description="Disordered" evidence="4">
    <location>
        <begin position="1835"/>
        <end position="1868"/>
    </location>
</feature>
<dbReference type="Pfam" id="PF00076">
    <property type="entry name" value="RRM_1"/>
    <property type="match status" value="5"/>
</dbReference>
<dbReference type="InterPro" id="IPR035979">
    <property type="entry name" value="RBD_domain_sf"/>
</dbReference>
<dbReference type="CDD" id="cd12424">
    <property type="entry name" value="RRM3_hnRNPL_like"/>
    <property type="match status" value="2"/>
</dbReference>
<dbReference type="CDD" id="cd12427">
    <property type="entry name" value="RRM4_hnRNPL_like"/>
    <property type="match status" value="1"/>
</dbReference>
<sequence length="1868" mass="208683">MSISWELHYLPTRNFLKTEEGVYSPSGPYSSFESQGQQVPTRVLSVRNLSEEIIDADLVDSLSHFGAVGYVSVNGRGTALVEFEDLAAAERCVTFNMSADIIVAGRPAFFSYSNMQRIPRRGLESERPSNVLIMYVHNAKYPITTEVINQICKPIGQVSRIIISRRDGIQVLAEFPNVQVAHMIKQRLNGCDIYAGCCTLKIEFAKLGRLNVTTNDQDQADYTVEAGELVLFLYFRLGRFKRSAWKLSGVVLSVNKRAGEDRYSGDSPALYNFATLSALTLISEGSLQNIRKPKFTEHEPAKEYRRNESGYGAAGELGSGRPVYEIETAGRRSVLEERNPEFSDGYSQHGGIRPRDFYPSRMDELDAPRGRPFYSDYGSGRFEARSPYMDVGVYPDVRSTFGEERSAYRDGRMSYSDIRSPYSSARDPYRERGTSYPGSFSGPGFGAMYGEPQLMDEPENCVVMIYGLDTEMVNCDRLFNLLCLYGNVIKIKFLKSKSDTCMVQMGDGRSADRVIEHLQKATIFKNKIHIVVSRQSQLNEVRDPATMPDGSSSFKDYTGYRFQRFTSPEIATKNRIIQPQKFLYFFNAPPDVTEQRLTELFETANAPKPTHVKIFSKREMVKNSAGIIEFEDEVAATEALMLCNHTNMECKDSKSPFVLKLCFAGPASTSVASQSVDMRPKGGGSIRHYGGSSSGLMGPRGSSGYSRSYGEYGAAAPSGRGAKLADCITRQLYSKVHISMILHRHVTSGVFKMEFQCNNQVTHGQCTQQQLAGKVIQLIGLPVGITRAEVVRSLSCFGYVSCVNIPCDGVALVEFEEAEAAQKCVRYNSTTSFPTIFNWPVKIYRMAVAKIARQYPATTDLTSGLILSIEKLTRPVAEVEIRMVFSSVGSVDSVAILQQGQNTLEAIVEFCDTASAIEAKRLLNGCSMYPGCCVIYIEFVDVKKIFSSSSAADDVTETCGIEHCVNKFTSEMPTVSNQSNAGCPGYSYDSSRCGNGNLTLRPNYAYGLGMGDFTMPNMATSYLNGADCYKFNSSNSIAMQYPRCRQEDIWCQPFCETPNPFLPTERRFHEPIMPLNEGAMNVHGHVIIFGLKPHRVSRESLSGLLESYGRIVSTQLQKDGRKFLAYVETADEATAQRIIEHLNGTTIFGSRIRARRADLVICKNYYLLSNMVLFALNSILIMTIQLVFLIRLHSKNWFSIMIFPTMASLSQAEPNDDVNDPVALKKYQPHSQSSRVLRVSDFPENVAEADLIDALSQFGAINYVSMVAPTSALVEFEDQAAAERCIAMTLTTDVLVAGKAAFFAYANMRIIPRQGVESDRPSNVLVMYVQNVKYPITTDVIHQICKAIAVVNRIIISRRDGVHALVEFPDIEAARAAKQRLNGCDIYANCCTLKIEFAKINRLSVTGNDQDQADYTTSAGTQQQSEPAPSQLTYAASGGENHATENATRPPYEASAAPRADGMSMEEYYNRRVEDMLQSNSSAMRNMPEDYRPERDGRMPYYDSRPMYPVETQMPYPDAGMPYDDRSHYMMNRQPYVEPRPPYREGGPPFDNMHPYPEEQPPFMNSQSGYMPMMYGNSDMGYRNPYDGPPSRVNDYGYQNESAVIMIYGLDPTLANCDRLFNLLCLYGNVMKIKFLITRSDTVMVEMSDQKSAQRVIDYLHNATIFNKIIHVSFSRQPYLNEVRDPPSMHDGTPSYKEYSDSRLQRFTSPHIATKNRVIQPQKYLYFFNAPPNVTEDHLISLFEEARAPVPAHVKIFSKRGEMVKNSAGILQFEDAAAATEALMFCNHASVDCPGNKSPFIMKLCFAGPANTAVGSEPPDDMRMKPGVHFDSMGYMGRPRSGGYSRNFPSHGGGEYRPPPGRGRSRDH</sequence>
<reference evidence="6" key="1">
    <citation type="journal article" date="2014" name="Nat. Genet.">
        <title>Genome and transcriptome of the porcine whipworm Trichuris suis.</title>
        <authorList>
            <person name="Jex A.R."/>
            <person name="Nejsum P."/>
            <person name="Schwarz E.M."/>
            <person name="Hu L."/>
            <person name="Young N.D."/>
            <person name="Hall R.S."/>
            <person name="Korhonen P.K."/>
            <person name="Liao S."/>
            <person name="Thamsborg S."/>
            <person name="Xia J."/>
            <person name="Xu P."/>
            <person name="Wang S."/>
            <person name="Scheerlinck J.P."/>
            <person name="Hofmann A."/>
            <person name="Sternberg P.W."/>
            <person name="Wang J."/>
            <person name="Gasser R.B."/>
        </authorList>
    </citation>
    <scope>NUCLEOTIDE SEQUENCE [LARGE SCALE GENOMIC DNA]</scope>
    <source>
        <strain evidence="6">DCEP-RM93F</strain>
    </source>
</reference>